<dbReference type="eggNOG" id="COG1200">
    <property type="taxonomic scope" value="Bacteria"/>
</dbReference>
<evidence type="ECO:0000256" key="3">
    <source>
        <dbReference type="ARBA" id="ARBA00022801"/>
    </source>
</evidence>
<proteinExistence type="predicted"/>
<dbReference type="InterPro" id="IPR011545">
    <property type="entry name" value="DEAD/DEAH_box_helicase_dom"/>
</dbReference>
<keyword evidence="1" id="KW-0547">Nucleotide-binding</keyword>
<evidence type="ECO:0000256" key="6">
    <source>
        <dbReference type="ARBA" id="ARBA00023125"/>
    </source>
</evidence>
<dbReference type="InterPro" id="IPR012340">
    <property type="entry name" value="NA-bd_OB-fold"/>
</dbReference>
<accession>D1B1B3</accession>
<feature type="domain" description="Helicase C-terminal" evidence="9">
    <location>
        <begin position="415"/>
        <end position="566"/>
    </location>
</feature>
<keyword evidence="2" id="KW-0227">DNA damage</keyword>
<dbReference type="PANTHER" id="PTHR47964">
    <property type="entry name" value="ATP-DEPENDENT DNA HELICASE HOMOLOG RECG, CHLOROPLASTIC"/>
    <property type="match status" value="1"/>
</dbReference>
<dbReference type="SUPFAM" id="SSF50249">
    <property type="entry name" value="Nucleic acid-binding proteins"/>
    <property type="match status" value="1"/>
</dbReference>
<dbReference type="InterPro" id="IPR001650">
    <property type="entry name" value="Helicase_C-like"/>
</dbReference>
<dbReference type="NCBIfam" id="NF008169">
    <property type="entry name" value="PRK10917.2-3"/>
    <property type="match status" value="1"/>
</dbReference>
<keyword evidence="6" id="KW-0238">DNA-binding</keyword>
<evidence type="ECO:0000313" key="10">
    <source>
        <dbReference type="EMBL" id="ACZ11883.1"/>
    </source>
</evidence>
<dbReference type="GO" id="GO:0005524">
    <property type="term" value="F:ATP binding"/>
    <property type="evidence" value="ECO:0007669"/>
    <property type="project" value="UniProtKB-KW"/>
</dbReference>
<name>D1B1B3_SULD5</name>
<dbReference type="GO" id="GO:0006281">
    <property type="term" value="P:DNA repair"/>
    <property type="evidence" value="ECO:0007669"/>
    <property type="project" value="UniProtKB-KW"/>
</dbReference>
<dbReference type="Pfam" id="PF00271">
    <property type="entry name" value="Helicase_C"/>
    <property type="match status" value="1"/>
</dbReference>
<keyword evidence="3" id="KW-0378">Hydrolase</keyword>
<dbReference type="PROSITE" id="PS51194">
    <property type="entry name" value="HELICASE_CTER"/>
    <property type="match status" value="1"/>
</dbReference>
<dbReference type="Pfam" id="PF00270">
    <property type="entry name" value="DEAD"/>
    <property type="match status" value="1"/>
</dbReference>
<feature type="domain" description="Helicase ATP-binding" evidence="8">
    <location>
        <begin position="245"/>
        <end position="397"/>
    </location>
</feature>
<evidence type="ECO:0000313" key="11">
    <source>
        <dbReference type="Proteomes" id="UP000002222"/>
    </source>
</evidence>
<keyword evidence="5" id="KW-0067">ATP-binding</keyword>
<dbReference type="Proteomes" id="UP000002222">
    <property type="component" value="Chromosome"/>
</dbReference>
<dbReference type="OrthoDB" id="9804325at2"/>
<dbReference type="RefSeq" id="WP_012856647.1">
    <property type="nucleotide sequence ID" value="NC_013512.1"/>
</dbReference>
<dbReference type="KEGG" id="sdl:Sdel_0852"/>
<dbReference type="AlphaFoldDB" id="D1B1B3"/>
<keyword evidence="4 10" id="KW-0347">Helicase</keyword>
<evidence type="ECO:0000256" key="1">
    <source>
        <dbReference type="ARBA" id="ARBA00022741"/>
    </source>
</evidence>
<dbReference type="Gene3D" id="3.40.50.300">
    <property type="entry name" value="P-loop containing nucleotide triphosphate hydrolases"/>
    <property type="match status" value="2"/>
</dbReference>
<evidence type="ECO:0000256" key="4">
    <source>
        <dbReference type="ARBA" id="ARBA00022806"/>
    </source>
</evidence>
<evidence type="ECO:0000259" key="8">
    <source>
        <dbReference type="PROSITE" id="PS51192"/>
    </source>
</evidence>
<dbReference type="InterPro" id="IPR014001">
    <property type="entry name" value="Helicase_ATP-bd"/>
</dbReference>
<dbReference type="InterPro" id="IPR027417">
    <property type="entry name" value="P-loop_NTPase"/>
</dbReference>
<evidence type="ECO:0000259" key="9">
    <source>
        <dbReference type="PROSITE" id="PS51194"/>
    </source>
</evidence>
<dbReference type="GO" id="GO:0016787">
    <property type="term" value="F:hydrolase activity"/>
    <property type="evidence" value="ECO:0007669"/>
    <property type="project" value="UniProtKB-KW"/>
</dbReference>
<reference evidence="10 11" key="2">
    <citation type="journal article" date="2010" name="Stand. Genomic Sci.">
        <title>Complete genome sequence of Sulfurospirillum deleyianum type strain (5175).</title>
        <authorList>
            <person name="Sikorski J."/>
            <person name="Lapidus A."/>
            <person name="Copeland A."/>
            <person name="Glavina Del Rio T."/>
            <person name="Nolan M."/>
            <person name="Lucas S."/>
            <person name="Chen F."/>
            <person name="Tice H."/>
            <person name="Cheng J.F."/>
            <person name="Saunders E."/>
            <person name="Bruce D."/>
            <person name="Goodwin L."/>
            <person name="Pitluck S."/>
            <person name="Ovchinnikova G."/>
            <person name="Pati A."/>
            <person name="Ivanova N."/>
            <person name="Mavromatis K."/>
            <person name="Chen A."/>
            <person name="Palaniappan K."/>
            <person name="Chain P."/>
            <person name="Land M."/>
            <person name="Hauser L."/>
            <person name="Chang Y.J."/>
            <person name="Jeffries C.D."/>
            <person name="Brettin T."/>
            <person name="Detter J.C."/>
            <person name="Han C."/>
            <person name="Rohde M."/>
            <person name="Lang E."/>
            <person name="Spring S."/>
            <person name="Goker M."/>
            <person name="Bristow J."/>
            <person name="Eisen J.A."/>
            <person name="Markowitz V."/>
            <person name="Hugenholtz P."/>
            <person name="Kyrpides N.C."/>
            <person name="Klenk H.P."/>
        </authorList>
    </citation>
    <scope>NUCLEOTIDE SEQUENCE [LARGE SCALE GENOMIC DNA]</scope>
    <source>
        <strain evidence="11">ATCC 51133 / DSM 6946 / 5175</strain>
    </source>
</reference>
<dbReference type="SMART" id="SM00487">
    <property type="entry name" value="DEXDc"/>
    <property type="match status" value="1"/>
</dbReference>
<dbReference type="InterPro" id="IPR047112">
    <property type="entry name" value="RecG/Mfd"/>
</dbReference>
<keyword evidence="11" id="KW-1185">Reference proteome</keyword>
<evidence type="ECO:0000256" key="2">
    <source>
        <dbReference type="ARBA" id="ARBA00022763"/>
    </source>
</evidence>
<sequence>MIKSDIDPIEAERLKKLGIQTLLDLALLLPHSYENTYLSSAPLLEQNNTLHVKILSIKQSPKVLQMLLFCEVWNMQCDGVIFAPKPYQKALFKQGVECYVSGKISYKNGRLQMLQPRIITQINQLIPKYKTPLQNKTVLELMKRHLSLESLLNEGLHVKEAKSLLSLHFPTPQEVSAFEKQGYPPEIQKCLKFTEIYNYLKKLSTKKVTFPSCAKLAGDETAFIASLPFTLTQDQQKVIGEIKRDFLGENATKRVVMGDVGCGKTMVILSSVMMAYPKKSVLMAPTTVLARQLFEEARKFLPLHVKSVLVTQESDVKEDLEAFDFMIGTHALLYKELPQCVLVMVDEQHRFGTKQRSLLATLVSKKAWHPHYIQFSATPIPRTLSMIQSSLVDFSFIKMLPYPKDITTKVICREHFKDLVAHIHAEISKHHQCIIVYPLVEESEVINYQSIDEGRGFWEKNFESVYVTYGKDKNKEAILDAFKEKGNLLISTTVVEVGISLPRLSTIVIVGAERLGLASLHQLRGRVSRNGLKGYCFLYTNLAKSERLEKFSQTLDGFEIAELDLKYRQGGDVVEGSIQSGKKLVWFEVGSDEEILKEAKSRIEGTQSPLVQRS</sequence>
<protein>
    <submittedName>
        <fullName evidence="10">DEAD/DEAH box helicase domain protein</fullName>
    </submittedName>
</protein>
<dbReference type="GO" id="GO:0003677">
    <property type="term" value="F:DNA binding"/>
    <property type="evidence" value="ECO:0007669"/>
    <property type="project" value="UniProtKB-KW"/>
</dbReference>
<evidence type="ECO:0000256" key="5">
    <source>
        <dbReference type="ARBA" id="ARBA00022840"/>
    </source>
</evidence>
<dbReference type="GO" id="GO:0003678">
    <property type="term" value="F:DNA helicase activity"/>
    <property type="evidence" value="ECO:0007669"/>
    <property type="project" value="TreeGrafter"/>
</dbReference>
<gene>
    <name evidence="10" type="ordered locus">Sdel_0852</name>
</gene>
<dbReference type="SMART" id="SM00490">
    <property type="entry name" value="HELICc"/>
    <property type="match status" value="1"/>
</dbReference>
<dbReference type="SUPFAM" id="SSF52540">
    <property type="entry name" value="P-loop containing nucleoside triphosphate hydrolases"/>
    <property type="match status" value="1"/>
</dbReference>
<keyword evidence="7" id="KW-0234">DNA repair</keyword>
<organism evidence="10 11">
    <name type="scientific">Sulfurospirillum deleyianum (strain ATCC 51133 / DSM 6946 / 5175)</name>
    <dbReference type="NCBI Taxonomy" id="525898"/>
    <lineage>
        <taxon>Bacteria</taxon>
        <taxon>Pseudomonadati</taxon>
        <taxon>Campylobacterota</taxon>
        <taxon>Epsilonproteobacteria</taxon>
        <taxon>Campylobacterales</taxon>
        <taxon>Sulfurospirillaceae</taxon>
        <taxon>Sulfurospirillum</taxon>
    </lineage>
</organism>
<dbReference type="HOGENOM" id="CLU_005122_7_1_7"/>
<dbReference type="PROSITE" id="PS51192">
    <property type="entry name" value="HELICASE_ATP_BIND_1"/>
    <property type="match status" value="1"/>
</dbReference>
<dbReference type="CDD" id="cd04488">
    <property type="entry name" value="RecG_wedge_OBF"/>
    <property type="match status" value="1"/>
</dbReference>
<dbReference type="STRING" id="525898.Sdel_0852"/>
<reference evidence="11" key="1">
    <citation type="submission" date="2009-11" db="EMBL/GenBank/DDBJ databases">
        <title>The complete genome of Sulfurospirillum deleyianum DSM 6946.</title>
        <authorList>
            <consortium name="US DOE Joint Genome Institute (JGI-PGF)"/>
            <person name="Lucas S."/>
            <person name="Copeland A."/>
            <person name="Lapidus A."/>
            <person name="Glavina del Rio T."/>
            <person name="Dalin E."/>
            <person name="Tice H."/>
            <person name="Bruce D."/>
            <person name="Goodwin L."/>
            <person name="Pitluck S."/>
            <person name="Kyrpides N."/>
            <person name="Mavromatis K."/>
            <person name="Ivanova N."/>
            <person name="Ovchinnikova G."/>
            <person name="Munk A.C."/>
            <person name="Lu M."/>
            <person name="Brettin T."/>
            <person name="Detter J.C."/>
            <person name="Han C."/>
            <person name="Tapia R."/>
            <person name="Larimer F."/>
            <person name="Land M."/>
            <person name="Hauser L."/>
            <person name="Markowitz V."/>
            <person name="Cheng J.F."/>
            <person name="Hugenholtz P."/>
            <person name="Woyke T."/>
            <person name="Wu D."/>
            <person name="Aumann P."/>
            <person name="Schneider S."/>
            <person name="Lang E."/>
            <person name="Spring S."/>
            <person name="Klenk H.P."/>
            <person name="Eisen J.A."/>
        </authorList>
    </citation>
    <scope>NUCLEOTIDE SEQUENCE [LARGE SCALE GENOMIC DNA]</scope>
    <source>
        <strain evidence="11">ATCC 51133 / DSM 6946 / 5175</strain>
    </source>
</reference>
<dbReference type="PANTHER" id="PTHR47964:SF1">
    <property type="entry name" value="ATP-DEPENDENT DNA HELICASE HOMOLOG RECG, CHLOROPLASTIC"/>
    <property type="match status" value="1"/>
</dbReference>
<dbReference type="EMBL" id="CP001816">
    <property type="protein sequence ID" value="ACZ11883.1"/>
    <property type="molecule type" value="Genomic_DNA"/>
</dbReference>
<evidence type="ECO:0000256" key="7">
    <source>
        <dbReference type="ARBA" id="ARBA00023204"/>
    </source>
</evidence>